<dbReference type="OrthoDB" id="66620at2759"/>
<name>A0A834WBA9_9FABA</name>
<protein>
    <submittedName>
        <fullName evidence="2">ABC transporter G family member 31-like</fullName>
    </submittedName>
</protein>
<evidence type="ECO:0000313" key="2">
    <source>
        <dbReference type="EMBL" id="KAF7816097.1"/>
    </source>
</evidence>
<gene>
    <name evidence="2" type="ORF">G2W53_030066</name>
</gene>
<dbReference type="EMBL" id="JAAIUW010000009">
    <property type="protein sequence ID" value="KAF7816097.1"/>
    <property type="molecule type" value="Genomic_DNA"/>
</dbReference>
<accession>A0A834WBA9</accession>
<dbReference type="PANTHER" id="PTHR48040">
    <property type="entry name" value="PLEIOTROPIC DRUG RESISTANCE PROTEIN 1-LIKE ISOFORM X1"/>
    <property type="match status" value="1"/>
</dbReference>
<feature type="domain" description="Pleiotropic ABC efflux transporter N-terminal" evidence="1">
    <location>
        <begin position="98"/>
        <end position="148"/>
    </location>
</feature>
<comment type="caution">
    <text evidence="2">The sequence shown here is derived from an EMBL/GenBank/DDBJ whole genome shotgun (WGS) entry which is preliminary data.</text>
</comment>
<dbReference type="PANTHER" id="PTHR48040:SF13">
    <property type="entry name" value="ABC TRANSPORTER G FAMILY MEMBER 31"/>
    <property type="match status" value="1"/>
</dbReference>
<reference evidence="2" key="1">
    <citation type="submission" date="2020-09" db="EMBL/GenBank/DDBJ databases">
        <title>Genome-Enabled Discovery of Anthraquinone Biosynthesis in Senna tora.</title>
        <authorList>
            <person name="Kang S.-H."/>
            <person name="Pandey R.P."/>
            <person name="Lee C.-M."/>
            <person name="Sim J.-S."/>
            <person name="Jeong J.-T."/>
            <person name="Choi B.-S."/>
            <person name="Jung M."/>
            <person name="Ginzburg D."/>
            <person name="Zhao K."/>
            <person name="Won S.Y."/>
            <person name="Oh T.-J."/>
            <person name="Yu Y."/>
            <person name="Kim N.-H."/>
            <person name="Lee O.R."/>
            <person name="Lee T.-H."/>
            <person name="Bashyal P."/>
            <person name="Kim T.-S."/>
            <person name="Lee W.-H."/>
            <person name="Kawkins C."/>
            <person name="Kim C.-K."/>
            <person name="Kim J.S."/>
            <person name="Ahn B.O."/>
            <person name="Rhee S.Y."/>
            <person name="Sohng J.K."/>
        </authorList>
    </citation>
    <scope>NUCLEOTIDE SEQUENCE</scope>
    <source>
        <tissue evidence="2">Leaf</tissue>
    </source>
</reference>
<keyword evidence="3" id="KW-1185">Reference proteome</keyword>
<dbReference type="Proteomes" id="UP000634136">
    <property type="component" value="Unassembled WGS sequence"/>
</dbReference>
<dbReference type="InterPro" id="IPR029481">
    <property type="entry name" value="ABC_trans_N"/>
</dbReference>
<evidence type="ECO:0000259" key="1">
    <source>
        <dbReference type="Pfam" id="PF14510"/>
    </source>
</evidence>
<proteinExistence type="predicted"/>
<dbReference type="Pfam" id="PF14510">
    <property type="entry name" value="ABC_trans_N"/>
    <property type="match status" value="1"/>
</dbReference>
<sequence>MAAADGSEYFDVGSLGSESFARASNAETLEADEEELRWAALARLPSQKRNNYALVRESVLESADDQAESTPESGTLIDVRKLNRANRELVVKQALATNDQDNYKLLSAIKERLDRVELEVPKIEVRYRNLNVGADVQIGSRALPTLINYTRDAIESLLTKLRIFRPKRHSLTILKDINGVIKPGR</sequence>
<evidence type="ECO:0000313" key="3">
    <source>
        <dbReference type="Proteomes" id="UP000634136"/>
    </source>
</evidence>
<dbReference type="AlphaFoldDB" id="A0A834WBA9"/>
<organism evidence="2 3">
    <name type="scientific">Senna tora</name>
    <dbReference type="NCBI Taxonomy" id="362788"/>
    <lineage>
        <taxon>Eukaryota</taxon>
        <taxon>Viridiplantae</taxon>
        <taxon>Streptophyta</taxon>
        <taxon>Embryophyta</taxon>
        <taxon>Tracheophyta</taxon>
        <taxon>Spermatophyta</taxon>
        <taxon>Magnoliopsida</taxon>
        <taxon>eudicotyledons</taxon>
        <taxon>Gunneridae</taxon>
        <taxon>Pentapetalae</taxon>
        <taxon>rosids</taxon>
        <taxon>fabids</taxon>
        <taxon>Fabales</taxon>
        <taxon>Fabaceae</taxon>
        <taxon>Caesalpinioideae</taxon>
        <taxon>Cassia clade</taxon>
        <taxon>Senna</taxon>
    </lineage>
</organism>